<dbReference type="InterPro" id="IPR015424">
    <property type="entry name" value="PyrdxlP-dep_Trfase"/>
</dbReference>
<evidence type="ECO:0000256" key="1">
    <source>
        <dbReference type="ARBA" id="ARBA00001933"/>
    </source>
</evidence>
<proteinExistence type="predicted"/>
<protein>
    <recommendedName>
        <fullName evidence="3">Aminotransferase class V domain-containing protein</fullName>
    </recommendedName>
</protein>
<dbReference type="InterPro" id="IPR015421">
    <property type="entry name" value="PyrdxlP-dep_Trfase_major"/>
</dbReference>
<sequence>AEAGIVTAGAFAALTLGTAACICGFDVAKMNRLPDTSGIPNEVIIPWHQRCGYDHAIRAAGARIIAVGIPNSTTPPNEVHIISRWDIESAITEKTVAIAYMTRKGSHPPLEEIIEISKRYNIPVLVDAAALVPAIENLHRFIDMGADLVCFSGGKGIRGPQASGILCGRRDLIASAAIQMLDMSGEPFDTWEPPSSLIPKEKLRGKPEHGIGRGTKVSKEAIIGLLVALQNLTEDGFTKKAEHLRELLWSIGERVKDIAGVEL</sequence>
<evidence type="ECO:0000259" key="3">
    <source>
        <dbReference type="Pfam" id="PF00266"/>
    </source>
</evidence>
<dbReference type="Gene3D" id="3.40.640.10">
    <property type="entry name" value="Type I PLP-dependent aspartate aminotransferase-like (Major domain)"/>
    <property type="match status" value="1"/>
</dbReference>
<reference evidence="4" key="1">
    <citation type="journal article" date="2014" name="Front. Microbiol.">
        <title>High frequency of phylogenetically diverse reductive dehalogenase-homologous genes in deep subseafloor sedimentary metagenomes.</title>
        <authorList>
            <person name="Kawai M."/>
            <person name="Futagami T."/>
            <person name="Toyoda A."/>
            <person name="Takaki Y."/>
            <person name="Nishi S."/>
            <person name="Hori S."/>
            <person name="Arai W."/>
            <person name="Tsubouchi T."/>
            <person name="Morono Y."/>
            <person name="Uchiyama I."/>
            <person name="Ito T."/>
            <person name="Fujiyama A."/>
            <person name="Inagaki F."/>
            <person name="Takami H."/>
        </authorList>
    </citation>
    <scope>NUCLEOTIDE SEQUENCE</scope>
    <source>
        <strain evidence="4">Expedition CK06-06</strain>
    </source>
</reference>
<comment type="cofactor">
    <cofactor evidence="1">
        <name>pyridoxal 5'-phosphate</name>
        <dbReference type="ChEBI" id="CHEBI:597326"/>
    </cofactor>
</comment>
<accession>X1JQG5</accession>
<dbReference type="EMBL" id="BARU01031205">
    <property type="protein sequence ID" value="GAH72038.1"/>
    <property type="molecule type" value="Genomic_DNA"/>
</dbReference>
<dbReference type="PANTHER" id="PTHR32328:SF0">
    <property type="entry name" value="L-SERYL-TRNA(SEC) SELENIUM TRANSFERASE"/>
    <property type="match status" value="1"/>
</dbReference>
<feature type="non-terminal residue" evidence="4">
    <location>
        <position position="1"/>
    </location>
</feature>
<dbReference type="AlphaFoldDB" id="X1JQG5"/>
<dbReference type="Pfam" id="PF00266">
    <property type="entry name" value="Aminotran_5"/>
    <property type="match status" value="1"/>
</dbReference>
<dbReference type="GO" id="GO:0004125">
    <property type="term" value="F:L-seryl-tRNA(Sec) selenium transferase activity"/>
    <property type="evidence" value="ECO:0007669"/>
    <property type="project" value="TreeGrafter"/>
</dbReference>
<dbReference type="InterPro" id="IPR000192">
    <property type="entry name" value="Aminotrans_V_dom"/>
</dbReference>
<feature type="non-terminal residue" evidence="4">
    <location>
        <position position="263"/>
    </location>
</feature>
<dbReference type="PANTHER" id="PTHR32328">
    <property type="entry name" value="L-SERYL-TRNA(SEC) SELENIUM TRANSFERASE"/>
    <property type="match status" value="1"/>
</dbReference>
<evidence type="ECO:0000256" key="2">
    <source>
        <dbReference type="ARBA" id="ARBA00022898"/>
    </source>
</evidence>
<name>X1JQG5_9ZZZZ</name>
<evidence type="ECO:0000313" key="4">
    <source>
        <dbReference type="EMBL" id="GAH72038.1"/>
    </source>
</evidence>
<feature type="domain" description="Aminotransferase class V" evidence="3">
    <location>
        <begin position="82"/>
        <end position="262"/>
    </location>
</feature>
<gene>
    <name evidence="4" type="ORF">S03H2_49389</name>
</gene>
<keyword evidence="2" id="KW-0663">Pyridoxal phosphate</keyword>
<dbReference type="SUPFAM" id="SSF53383">
    <property type="entry name" value="PLP-dependent transferases"/>
    <property type="match status" value="1"/>
</dbReference>
<organism evidence="4">
    <name type="scientific">marine sediment metagenome</name>
    <dbReference type="NCBI Taxonomy" id="412755"/>
    <lineage>
        <taxon>unclassified sequences</taxon>
        <taxon>metagenomes</taxon>
        <taxon>ecological metagenomes</taxon>
    </lineage>
</organism>
<comment type="caution">
    <text evidence="4">The sequence shown here is derived from an EMBL/GenBank/DDBJ whole genome shotgun (WGS) entry which is preliminary data.</text>
</comment>